<dbReference type="RefSeq" id="WP_120257742.1">
    <property type="nucleotide sequence ID" value="NZ_RAPY01000001.1"/>
</dbReference>
<dbReference type="Pfam" id="PF14903">
    <property type="entry name" value="WG_beta_rep"/>
    <property type="match status" value="5"/>
</dbReference>
<gene>
    <name evidence="1" type="ORF">DFQ12_0874</name>
</gene>
<dbReference type="OrthoDB" id="5464673at2"/>
<name>A0A420BH36_SPHD1</name>
<dbReference type="PANTHER" id="PTHR37841">
    <property type="entry name" value="GLR2918 PROTEIN"/>
    <property type="match status" value="1"/>
</dbReference>
<organism evidence="1 2">
    <name type="scientific">Sphingobacterium detergens</name>
    <dbReference type="NCBI Taxonomy" id="1145106"/>
    <lineage>
        <taxon>Bacteria</taxon>
        <taxon>Pseudomonadati</taxon>
        <taxon>Bacteroidota</taxon>
        <taxon>Sphingobacteriia</taxon>
        <taxon>Sphingobacteriales</taxon>
        <taxon>Sphingobacteriaceae</taxon>
        <taxon>Sphingobacterium</taxon>
    </lineage>
</organism>
<dbReference type="SUPFAM" id="SSF69360">
    <property type="entry name" value="Cell wall binding repeat"/>
    <property type="match status" value="1"/>
</dbReference>
<reference evidence="1 2" key="1">
    <citation type="submission" date="2018-09" db="EMBL/GenBank/DDBJ databases">
        <title>Genomic Encyclopedia of Type Strains, Phase III (KMG-III): the genomes of soil and plant-associated and newly described type strains.</title>
        <authorList>
            <person name="Whitman W."/>
        </authorList>
    </citation>
    <scope>NUCLEOTIDE SEQUENCE [LARGE SCALE GENOMIC DNA]</scope>
    <source>
        <strain evidence="1 2">CECT 7938</strain>
    </source>
</reference>
<dbReference type="EMBL" id="RAPY01000001">
    <property type="protein sequence ID" value="RKE56022.1"/>
    <property type="molecule type" value="Genomic_DNA"/>
</dbReference>
<proteinExistence type="predicted"/>
<dbReference type="Proteomes" id="UP000286246">
    <property type="component" value="Unassembled WGS sequence"/>
</dbReference>
<evidence type="ECO:0000313" key="1">
    <source>
        <dbReference type="EMBL" id="RKE56022.1"/>
    </source>
</evidence>
<accession>A0A420BH36</accession>
<comment type="caution">
    <text evidence="1">The sequence shown here is derived from an EMBL/GenBank/DDBJ whole genome shotgun (WGS) entry which is preliminary data.</text>
</comment>
<dbReference type="AlphaFoldDB" id="A0A420BH36"/>
<protein>
    <submittedName>
        <fullName evidence="1">WG repeat protein</fullName>
    </submittedName>
</protein>
<dbReference type="PANTHER" id="PTHR37841:SF1">
    <property type="entry name" value="DUF3298 DOMAIN-CONTAINING PROTEIN"/>
    <property type="match status" value="1"/>
</dbReference>
<evidence type="ECO:0000313" key="2">
    <source>
        <dbReference type="Proteomes" id="UP000286246"/>
    </source>
</evidence>
<sequence>MKFPLLLLLLIGYYSVAFAQKEKKHLALVRLDGKCGFIDAFGREVIPLVYDDAGSWGNNLVPVNIGKYVPDAAPVLLVSPSNVSPKDSVKRNEQYKTVDIKKEGMGKWGYCDTSGALVIPVQFTNTTFFNEGIAGVEINGKWGFINTSGKIVVQPVYDKIGHFSQGLAVVAKNDLYGYINLKGEEVIKLQYANAKAFENGFAQVWEKYTSKKYNKSSIGRIINLKGEIVTDAKYDIDDTFSNGLFSFWLPEGELLLGLMNTKGQMVTSPIYKEISSFNNGLARVMVYKEDKNFKEFYPNYGYVNTSGKEVVKLGLAKATEFYDGMAVVARFDNKDDGELDHALINTKGEFVLGYNWKQLVLLDSKHLLAISVKNPGETLIINAQGKKILSLEKEDKGLADLGNGLFALMNAGGEPLGLVGLNKQIPFDASQNKGRKYMSYQFGLIQFRDISNSNEQLSHFKIGLINLKGNVVVKPKYDEISNFEPTDNTL</sequence>
<dbReference type="InterPro" id="IPR032774">
    <property type="entry name" value="WG_beta_rep"/>
</dbReference>
<keyword evidence="2" id="KW-1185">Reference proteome</keyword>